<dbReference type="KEGG" id="lfo:LMK00_10335"/>
<reference evidence="1" key="1">
    <citation type="journal article" date="2022" name="Front. Microbiol.">
        <title>Feed Insects as a Reservoir of Granadaene-Producing Lactococci.</title>
        <authorList>
            <person name="Neuzil-Bunesova V."/>
            <person name="Ramirez Garcia A."/>
            <person name="Modrackova N."/>
            <person name="Makovska M."/>
            <person name="Sabolova M."/>
            <person name="Sproer C."/>
            <person name="Bunk B."/>
            <person name="Blom J."/>
            <person name="Schwab C."/>
        </authorList>
    </citation>
    <scope>NUCLEOTIDE SEQUENCE</scope>
    <source>
        <strain evidence="1">I4/6O</strain>
    </source>
</reference>
<dbReference type="InterPro" id="IPR027417">
    <property type="entry name" value="P-loop_NTPase"/>
</dbReference>
<evidence type="ECO:0000313" key="1">
    <source>
        <dbReference type="EMBL" id="USJ20197.1"/>
    </source>
</evidence>
<dbReference type="RefSeq" id="WP_252175407.1">
    <property type="nucleotide sequence ID" value="NZ_CP086395.1"/>
</dbReference>
<organism evidence="1 2">
    <name type="scientific">Lactococcus formosensis</name>
    <dbReference type="NCBI Taxonomy" id="1281486"/>
    <lineage>
        <taxon>Bacteria</taxon>
        <taxon>Bacillati</taxon>
        <taxon>Bacillota</taxon>
        <taxon>Bacilli</taxon>
        <taxon>Lactobacillales</taxon>
        <taxon>Streptococcaceae</taxon>
        <taxon>Lactococcus</taxon>
    </lineage>
</organism>
<dbReference type="Gene3D" id="3.40.50.300">
    <property type="entry name" value="P-loop containing nucleotide triphosphate hydrolases"/>
    <property type="match status" value="1"/>
</dbReference>
<dbReference type="SUPFAM" id="SSF52540">
    <property type="entry name" value="P-loop containing nucleoside triphosphate hydrolases"/>
    <property type="match status" value="1"/>
</dbReference>
<dbReference type="Proteomes" id="UP001056730">
    <property type="component" value="Chromosome"/>
</dbReference>
<gene>
    <name evidence="1" type="ORF">LMK00_10335</name>
</gene>
<dbReference type="GO" id="GO:0005524">
    <property type="term" value="F:ATP binding"/>
    <property type="evidence" value="ECO:0007669"/>
    <property type="project" value="UniProtKB-KW"/>
</dbReference>
<sequence>MVVELSPFMIFGGENGIGKTQLMKLLKSMEQFLIEDVQRYLASTETSRVFSKYSSIVPQEIDVEKTIDITKGTLFYKRVLELANIHLNNNMDNIIKRTFGEGDEIKTFFNIGHVEIIYSSLPKVEIKVLRENPDLSNNDDTNKYIYKISSDIIGGESRHKREWTYTPGSPYEATPLGKRIVSTLIADLLFQEVLAYNKGLRNDEFIYFPASRETYLRDSNIFFKKDIDNLSDINISKSSDGKRFSNDPFIEKYVLKLQENTWNPEKKAISETLSYFFEENFLKMNIEKGEGRIIYKDNNSQIINPMLASSAINEYSSILYLMRTQKEAFDILLEEPESHLSVNNIFKFTQILLTLVEKGYPVWLTTHDSIVIDTINYVCKFSQLKLEDRREIQEKYSLIEDLVNVKFDFLGNLQAYHVREDSITKMPKDDGGIVYEALQNDINNFSNFMYEVEEKSGSFK</sequence>
<proteinExistence type="predicted"/>
<dbReference type="EMBL" id="CP086395">
    <property type="protein sequence ID" value="USJ20197.1"/>
    <property type="molecule type" value="Genomic_DNA"/>
</dbReference>
<accession>A0A9Q9D6P5</accession>
<name>A0A9Q9D6P5_9LACT</name>
<protein>
    <submittedName>
        <fullName evidence="1">ATP-binding protein</fullName>
    </submittedName>
</protein>
<keyword evidence="1" id="KW-0067">ATP-binding</keyword>
<keyword evidence="1" id="KW-0547">Nucleotide-binding</keyword>
<evidence type="ECO:0000313" key="2">
    <source>
        <dbReference type="Proteomes" id="UP001056730"/>
    </source>
</evidence>
<dbReference type="AlphaFoldDB" id="A0A9Q9D6P5"/>